<feature type="compositionally biased region" description="Basic and acidic residues" evidence="1">
    <location>
        <begin position="118"/>
        <end position="142"/>
    </location>
</feature>
<proteinExistence type="predicted"/>
<organism evidence="2 3">
    <name type="scientific">Dinoponera quadriceps</name>
    <name type="common">South American ant</name>
    <dbReference type="NCBI Taxonomy" id="609295"/>
    <lineage>
        <taxon>Eukaryota</taxon>
        <taxon>Metazoa</taxon>
        <taxon>Ecdysozoa</taxon>
        <taxon>Arthropoda</taxon>
        <taxon>Hexapoda</taxon>
        <taxon>Insecta</taxon>
        <taxon>Pterygota</taxon>
        <taxon>Neoptera</taxon>
        <taxon>Endopterygota</taxon>
        <taxon>Hymenoptera</taxon>
        <taxon>Apocrita</taxon>
        <taxon>Aculeata</taxon>
        <taxon>Formicoidea</taxon>
        <taxon>Formicidae</taxon>
        <taxon>Ponerinae</taxon>
        <taxon>Ponerini</taxon>
        <taxon>Dinoponera</taxon>
    </lineage>
</organism>
<feature type="compositionally biased region" description="Acidic residues" evidence="1">
    <location>
        <begin position="146"/>
        <end position="161"/>
    </location>
</feature>
<reference evidence="3" key="1">
    <citation type="submission" date="2025-08" db="UniProtKB">
        <authorList>
            <consortium name="RefSeq"/>
        </authorList>
    </citation>
    <scope>IDENTIFICATION</scope>
</reference>
<dbReference type="RefSeq" id="XP_014489207.1">
    <property type="nucleotide sequence ID" value="XM_014633721.1"/>
</dbReference>
<dbReference type="AlphaFoldDB" id="A0A6P3YHC9"/>
<evidence type="ECO:0000256" key="1">
    <source>
        <dbReference type="SAM" id="MobiDB-lite"/>
    </source>
</evidence>
<name>A0A6P3YHC9_DINQU</name>
<dbReference type="Proteomes" id="UP000515204">
    <property type="component" value="Unplaced"/>
</dbReference>
<feature type="compositionally biased region" description="Basic and acidic residues" evidence="1">
    <location>
        <begin position="162"/>
        <end position="187"/>
    </location>
</feature>
<feature type="compositionally biased region" description="Basic and acidic residues" evidence="1">
    <location>
        <begin position="89"/>
        <end position="108"/>
    </location>
</feature>
<evidence type="ECO:0000313" key="3">
    <source>
        <dbReference type="RefSeq" id="XP_014489207.1"/>
    </source>
</evidence>
<keyword evidence="2" id="KW-1185">Reference proteome</keyword>
<sequence length="199" mass="23947">MTVTSNYILTEKVLHLFCRVYYMNYRELRPRIEQLLTNDYQRIWWKEKQTWDERVAEKTPGKIILPRMLIKKKVPTCVTVKYRTQRDRWKGRKKQDSKSNLKTEEIKQESTMNDSNEEELKSVEDNNGKLEKCEETKSEKLNETQLESENEKEDESKEESEGEKYEETKSEKYKETQSENEKEKEDESKEEGEGESHID</sequence>
<dbReference type="OrthoDB" id="7762929at2759"/>
<protein>
    <submittedName>
        <fullName evidence="3">Myb-like protein X</fullName>
    </submittedName>
</protein>
<accession>A0A6P3YHC9</accession>
<feature type="region of interest" description="Disordered" evidence="1">
    <location>
        <begin position="89"/>
        <end position="199"/>
    </location>
</feature>
<gene>
    <name evidence="3" type="primary">LOC106752193</name>
</gene>
<dbReference type="GeneID" id="106752193"/>
<dbReference type="KEGG" id="dqu:106752193"/>
<evidence type="ECO:0000313" key="2">
    <source>
        <dbReference type="Proteomes" id="UP000515204"/>
    </source>
</evidence>